<dbReference type="SMART" id="SM00595">
    <property type="entry name" value="MADF"/>
    <property type="match status" value="1"/>
</dbReference>
<dbReference type="EMBL" id="WIXP02000007">
    <property type="protein sequence ID" value="KAF6207928.1"/>
    <property type="molecule type" value="Genomic_DNA"/>
</dbReference>
<evidence type="ECO:0000313" key="1">
    <source>
        <dbReference type="EMBL" id="KAF6207928.1"/>
    </source>
</evidence>
<dbReference type="PANTHER" id="PTHR21505">
    <property type="entry name" value="MADF DOMAIN-CONTAINING PROTEIN-RELATED"/>
    <property type="match status" value="1"/>
</dbReference>
<gene>
    <name evidence="1" type="ORF">GE061_016377</name>
</gene>
<sequence length="330" mass="38092">MRSPQRRRRSAKNYYSWPDDKVVELIALYRDSEVLWNPDHPEYSRREITAKAWQVISDTLDVEVEEVRRKTGNLVSQFHRADRKKEQKREQGLPYTCLWSPYPHLVFLKRKRSRAKVESDDWTPEPDDDSSNNQKETEIQQFTISGSTGPLTARDLNILPEPADEECDFRNAECSELRYEETKVESDEFYGFPSPSPSYIRGDSRMSSEYKQIPADNSQNFEDSFVYESQTAVSSHELQPCSTTLPSPICKASKVIQKRDRSDLFGQYVAARLRSLKTEAARNRVECYITDILSEVSRGTFDDAESISDITNILRIYLGATKNGKSKKGR</sequence>
<dbReference type="PANTHER" id="PTHR21505:SF12">
    <property type="entry name" value="MADF DOMAIN-CONTAINING PROTEIN-RELATED"/>
    <property type="match status" value="1"/>
</dbReference>
<proteinExistence type="predicted"/>
<dbReference type="InterPro" id="IPR006578">
    <property type="entry name" value="MADF-dom"/>
</dbReference>
<comment type="caution">
    <text evidence="1">The sequence shown here is derived from an EMBL/GenBank/DDBJ whole genome shotgun (WGS) entry which is preliminary data.</text>
</comment>
<dbReference type="Pfam" id="PF10545">
    <property type="entry name" value="MADF_DNA_bdg"/>
    <property type="match status" value="1"/>
</dbReference>
<dbReference type="Proteomes" id="UP000466442">
    <property type="component" value="Unassembled WGS sequence"/>
</dbReference>
<reference evidence="1" key="1">
    <citation type="journal article" date="2021" name="Mol. Ecol. Resour.">
        <title>Apolygus lucorum genome provides insights into omnivorousness and mesophyll feeding.</title>
        <authorList>
            <person name="Liu Y."/>
            <person name="Liu H."/>
            <person name="Wang H."/>
            <person name="Huang T."/>
            <person name="Liu B."/>
            <person name="Yang B."/>
            <person name="Yin L."/>
            <person name="Li B."/>
            <person name="Zhang Y."/>
            <person name="Zhang S."/>
            <person name="Jiang F."/>
            <person name="Zhang X."/>
            <person name="Ren Y."/>
            <person name="Wang B."/>
            <person name="Wang S."/>
            <person name="Lu Y."/>
            <person name="Wu K."/>
            <person name="Fan W."/>
            <person name="Wang G."/>
        </authorList>
    </citation>
    <scope>NUCLEOTIDE SEQUENCE</scope>
    <source>
        <strain evidence="1">12Hb</strain>
    </source>
</reference>
<dbReference type="OrthoDB" id="7408914at2759"/>
<protein>
    <submittedName>
        <fullName evidence="1">Uncharacterized protein</fullName>
    </submittedName>
</protein>
<organism evidence="1 2">
    <name type="scientific">Apolygus lucorum</name>
    <name type="common">Small green plant bug</name>
    <name type="synonym">Lygocoris lucorum</name>
    <dbReference type="NCBI Taxonomy" id="248454"/>
    <lineage>
        <taxon>Eukaryota</taxon>
        <taxon>Metazoa</taxon>
        <taxon>Ecdysozoa</taxon>
        <taxon>Arthropoda</taxon>
        <taxon>Hexapoda</taxon>
        <taxon>Insecta</taxon>
        <taxon>Pterygota</taxon>
        <taxon>Neoptera</taxon>
        <taxon>Paraneoptera</taxon>
        <taxon>Hemiptera</taxon>
        <taxon>Heteroptera</taxon>
        <taxon>Panheteroptera</taxon>
        <taxon>Cimicomorpha</taxon>
        <taxon>Miridae</taxon>
        <taxon>Mirini</taxon>
        <taxon>Apolygus</taxon>
    </lineage>
</organism>
<dbReference type="PROSITE" id="PS51029">
    <property type="entry name" value="MADF"/>
    <property type="match status" value="1"/>
</dbReference>
<evidence type="ECO:0000313" key="2">
    <source>
        <dbReference type="Proteomes" id="UP000466442"/>
    </source>
</evidence>
<dbReference type="AlphaFoldDB" id="A0A6A4K4M2"/>
<accession>A0A6A4K4M2</accession>
<keyword evidence="2" id="KW-1185">Reference proteome</keyword>
<name>A0A6A4K4M2_APOLU</name>